<evidence type="ECO:0000313" key="4">
    <source>
        <dbReference type="Proteomes" id="UP001629244"/>
    </source>
</evidence>
<dbReference type="PROSITE" id="PS00892">
    <property type="entry name" value="HIT_1"/>
    <property type="match status" value="1"/>
</dbReference>
<evidence type="ECO:0000256" key="1">
    <source>
        <dbReference type="PROSITE-ProRule" id="PRU00464"/>
    </source>
</evidence>
<dbReference type="CDD" id="cd01276">
    <property type="entry name" value="PKCI_related"/>
    <property type="match status" value="1"/>
</dbReference>
<dbReference type="InterPro" id="IPR011146">
    <property type="entry name" value="HIT-like"/>
</dbReference>
<feature type="domain" description="HIT" evidence="2">
    <location>
        <begin position="14"/>
        <end position="124"/>
    </location>
</feature>
<reference evidence="3 4" key="1">
    <citation type="submission" date="2024-06" db="EMBL/GenBank/DDBJ databases">
        <authorList>
            <person name="Kaempfer P."/>
            <person name="Viver T."/>
        </authorList>
    </citation>
    <scope>NUCLEOTIDE SEQUENCE [LARGE SCALE GENOMIC DNA]</scope>
    <source>
        <strain evidence="3 4">ST-64</strain>
    </source>
</reference>
<dbReference type="Pfam" id="PF01230">
    <property type="entry name" value="HIT"/>
    <property type="match status" value="1"/>
</dbReference>
<dbReference type="PRINTS" id="PR00332">
    <property type="entry name" value="HISTRIAD"/>
</dbReference>
<dbReference type="PANTHER" id="PTHR23089">
    <property type="entry name" value="HISTIDINE TRIAD HIT PROTEIN"/>
    <property type="match status" value="1"/>
</dbReference>
<dbReference type="InterPro" id="IPR001310">
    <property type="entry name" value="Histidine_triad_HIT"/>
</dbReference>
<evidence type="ECO:0000259" key="2">
    <source>
        <dbReference type="PROSITE" id="PS51084"/>
    </source>
</evidence>
<evidence type="ECO:0000313" key="3">
    <source>
        <dbReference type="EMBL" id="MFL9841195.1"/>
    </source>
</evidence>
<dbReference type="EMBL" id="JBELQC010000001">
    <property type="protein sequence ID" value="MFL9841195.1"/>
    <property type="molecule type" value="Genomic_DNA"/>
</dbReference>
<dbReference type="SUPFAM" id="SSF54197">
    <property type="entry name" value="HIT-like"/>
    <property type="match status" value="1"/>
</dbReference>
<dbReference type="PROSITE" id="PS51084">
    <property type="entry name" value="HIT_2"/>
    <property type="match status" value="1"/>
</dbReference>
<gene>
    <name evidence="3" type="ORF">ABS767_09495</name>
</gene>
<dbReference type="InterPro" id="IPR036265">
    <property type="entry name" value="HIT-like_sf"/>
</dbReference>
<dbReference type="Gene3D" id="3.30.428.10">
    <property type="entry name" value="HIT-like"/>
    <property type="match status" value="1"/>
</dbReference>
<dbReference type="Proteomes" id="UP001629244">
    <property type="component" value="Unassembled WGS sequence"/>
</dbReference>
<comment type="caution">
    <text evidence="3">The sequence shown here is derived from an EMBL/GenBank/DDBJ whole genome shotgun (WGS) entry which is preliminary data.</text>
</comment>
<name>A0ABW8YMR5_9SPHN</name>
<feature type="short sequence motif" description="Histidine triad motif" evidence="1">
    <location>
        <begin position="108"/>
        <end position="112"/>
    </location>
</feature>
<proteinExistence type="predicted"/>
<sequence length="140" mass="15059">MPVDATKPYDDQNIFAKILRGEIPSKPVYEDEFALAIPDINPQAPTHILVIPKGAYVSWEDFSSRGSDAEIAGFIRAVGKVARDAGLVEPGYRMLANTGADAHQTIGHLHVHLFAGRPLGPMLVDAARVEAMIARGDTIG</sequence>
<organism evidence="3 4">
    <name type="scientific">Sphingomonas plantiphila</name>
    <dbReference type="NCBI Taxonomy" id="3163295"/>
    <lineage>
        <taxon>Bacteria</taxon>
        <taxon>Pseudomonadati</taxon>
        <taxon>Pseudomonadota</taxon>
        <taxon>Alphaproteobacteria</taxon>
        <taxon>Sphingomonadales</taxon>
        <taxon>Sphingomonadaceae</taxon>
        <taxon>Sphingomonas</taxon>
    </lineage>
</organism>
<dbReference type="RefSeq" id="WP_408078109.1">
    <property type="nucleotide sequence ID" value="NZ_JBELQC010000001.1"/>
</dbReference>
<dbReference type="InterPro" id="IPR019808">
    <property type="entry name" value="Histidine_triad_CS"/>
</dbReference>
<accession>A0ABW8YMR5</accession>
<keyword evidence="4" id="KW-1185">Reference proteome</keyword>
<protein>
    <submittedName>
        <fullName evidence="3">Histidine triad nucleotide-binding protein</fullName>
    </submittedName>
</protein>